<evidence type="ECO:0000256" key="1">
    <source>
        <dbReference type="SAM" id="MobiDB-lite"/>
    </source>
</evidence>
<organism evidence="3 4">
    <name type="scientific">Ambispora leptoticha</name>
    <dbReference type="NCBI Taxonomy" id="144679"/>
    <lineage>
        <taxon>Eukaryota</taxon>
        <taxon>Fungi</taxon>
        <taxon>Fungi incertae sedis</taxon>
        <taxon>Mucoromycota</taxon>
        <taxon>Glomeromycotina</taxon>
        <taxon>Glomeromycetes</taxon>
        <taxon>Archaeosporales</taxon>
        <taxon>Ambisporaceae</taxon>
        <taxon>Ambispora</taxon>
    </lineage>
</organism>
<dbReference type="InterPro" id="IPR009057">
    <property type="entry name" value="Homeodomain-like_sf"/>
</dbReference>
<evidence type="ECO:0000313" key="4">
    <source>
        <dbReference type="Proteomes" id="UP000789508"/>
    </source>
</evidence>
<feature type="domain" description="Myb-like" evidence="2">
    <location>
        <begin position="41"/>
        <end position="93"/>
    </location>
</feature>
<feature type="compositionally biased region" description="Basic residues" evidence="1">
    <location>
        <begin position="1"/>
        <end position="10"/>
    </location>
</feature>
<dbReference type="InterPro" id="IPR001005">
    <property type="entry name" value="SANT/Myb"/>
</dbReference>
<gene>
    <name evidence="3" type="ORF">ALEPTO_LOCUS6540</name>
</gene>
<keyword evidence="4" id="KW-1185">Reference proteome</keyword>
<dbReference type="Pfam" id="PF13921">
    <property type="entry name" value="Myb_DNA-bind_6"/>
    <property type="match status" value="1"/>
</dbReference>
<evidence type="ECO:0000313" key="3">
    <source>
        <dbReference type="EMBL" id="CAG8565076.1"/>
    </source>
</evidence>
<accession>A0A9N9BED4</accession>
<feature type="compositionally biased region" description="Basic and acidic residues" evidence="1">
    <location>
        <begin position="30"/>
        <end position="40"/>
    </location>
</feature>
<name>A0A9N9BED4_9GLOM</name>
<dbReference type="AlphaFoldDB" id="A0A9N9BED4"/>
<protein>
    <submittedName>
        <fullName evidence="3">1509_t:CDS:1</fullName>
    </submittedName>
</protein>
<dbReference type="SUPFAM" id="SSF46689">
    <property type="entry name" value="Homeodomain-like"/>
    <property type="match status" value="1"/>
</dbReference>
<dbReference type="EMBL" id="CAJVPS010002307">
    <property type="protein sequence ID" value="CAG8565076.1"/>
    <property type="molecule type" value="Genomic_DNA"/>
</dbReference>
<dbReference type="CDD" id="cd00167">
    <property type="entry name" value="SANT"/>
    <property type="match status" value="1"/>
</dbReference>
<sequence length="106" mass="12024">MPKIQTKKYLTKNQTTSKNFSEDNIATIKAESEKPEETKSKQKTSSAKWTNSQRLQLLNAVLEQMPSLDWNLVSNKVEGKDALSCRQQWNRKLLADLKKGLIDGGT</sequence>
<dbReference type="Gene3D" id="1.10.10.60">
    <property type="entry name" value="Homeodomain-like"/>
    <property type="match status" value="1"/>
</dbReference>
<feature type="compositionally biased region" description="Polar residues" evidence="1">
    <location>
        <begin position="11"/>
        <end position="24"/>
    </location>
</feature>
<proteinExistence type="predicted"/>
<evidence type="ECO:0000259" key="2">
    <source>
        <dbReference type="PROSITE" id="PS50090"/>
    </source>
</evidence>
<feature type="region of interest" description="Disordered" evidence="1">
    <location>
        <begin position="1"/>
        <end position="50"/>
    </location>
</feature>
<dbReference type="Proteomes" id="UP000789508">
    <property type="component" value="Unassembled WGS sequence"/>
</dbReference>
<dbReference type="OrthoDB" id="2384577at2759"/>
<dbReference type="PROSITE" id="PS50090">
    <property type="entry name" value="MYB_LIKE"/>
    <property type="match status" value="1"/>
</dbReference>
<comment type="caution">
    <text evidence="3">The sequence shown here is derived from an EMBL/GenBank/DDBJ whole genome shotgun (WGS) entry which is preliminary data.</text>
</comment>
<reference evidence="3" key="1">
    <citation type="submission" date="2021-06" db="EMBL/GenBank/DDBJ databases">
        <authorList>
            <person name="Kallberg Y."/>
            <person name="Tangrot J."/>
            <person name="Rosling A."/>
        </authorList>
    </citation>
    <scope>NUCLEOTIDE SEQUENCE</scope>
    <source>
        <strain evidence="3">FL130A</strain>
    </source>
</reference>